<dbReference type="Proteomes" id="UP001203687">
    <property type="component" value="Unassembled WGS sequence"/>
</dbReference>
<feature type="signal peptide" evidence="1">
    <location>
        <begin position="1"/>
        <end position="19"/>
    </location>
</feature>
<evidence type="ECO:0000259" key="2">
    <source>
        <dbReference type="Pfam" id="PF04784"/>
    </source>
</evidence>
<dbReference type="Pfam" id="PF04784">
    <property type="entry name" value="DUF547"/>
    <property type="match status" value="1"/>
</dbReference>
<keyword evidence="4" id="KW-1185">Reference proteome</keyword>
<protein>
    <submittedName>
        <fullName evidence="3">DUF547 domain-containing protein</fullName>
    </submittedName>
</protein>
<proteinExistence type="predicted"/>
<reference evidence="3" key="1">
    <citation type="submission" date="2022-04" db="EMBL/GenBank/DDBJ databases">
        <authorList>
            <person name="Ren T."/>
        </authorList>
    </citation>
    <scope>NUCLEOTIDE SEQUENCE</scope>
    <source>
        <strain evidence="3">F63249</strain>
    </source>
</reference>
<dbReference type="PANTHER" id="PTHR34386:SF1">
    <property type="entry name" value="GLUTAREDOXIN-LIKE PROTEIN NRDH"/>
    <property type="match status" value="1"/>
</dbReference>
<dbReference type="InterPro" id="IPR006869">
    <property type="entry name" value="DUF547"/>
</dbReference>
<dbReference type="PANTHER" id="PTHR34386">
    <property type="entry name" value="GLUTAREDOXIN"/>
    <property type="match status" value="1"/>
</dbReference>
<evidence type="ECO:0000256" key="1">
    <source>
        <dbReference type="SAM" id="SignalP"/>
    </source>
</evidence>
<evidence type="ECO:0000313" key="4">
    <source>
        <dbReference type="Proteomes" id="UP001203687"/>
    </source>
</evidence>
<dbReference type="EMBL" id="JALPQF010000006">
    <property type="protein sequence ID" value="MCK8480429.1"/>
    <property type="molecule type" value="Genomic_DNA"/>
</dbReference>
<accession>A0ABT0H8T3</accession>
<gene>
    <name evidence="3" type="ORF">MUY34_07345</name>
</gene>
<dbReference type="InterPro" id="IPR051548">
    <property type="entry name" value="Grx-like_ET"/>
</dbReference>
<evidence type="ECO:0000313" key="3">
    <source>
        <dbReference type="EMBL" id="MCK8480429.1"/>
    </source>
</evidence>
<keyword evidence="1" id="KW-0732">Signal</keyword>
<comment type="caution">
    <text evidence="3">The sequence shown here is derived from an EMBL/GenBank/DDBJ whole genome shotgun (WGS) entry which is preliminary data.</text>
</comment>
<name>A0ABT0H8T3_9FLAO</name>
<feature type="domain" description="DUF547" evidence="2">
    <location>
        <begin position="73"/>
        <end position="170"/>
    </location>
</feature>
<dbReference type="RefSeq" id="WP_248412539.1">
    <property type="nucleotide sequence ID" value="NZ_JALPQF010000006.1"/>
</dbReference>
<sequence>MKKIIILIAIFGINSAVFSQSTAEFFKTADAFFKAHVSNGKVAYAQLHENPEVLDKLINLAETVSVPISDAKTYQAFWINAYNISVIKGIIDHYPINSPLDKVGFFDKTVYKIAGESLTLNTIENKKLRAQFSDARFHFVLVCGAVGCPPLINKAYLPDTLETQLQQQTELALNNPKFIKVKKSKVELSEIFKWYKEDFVKNGNEIDYINRFRTEKIAPKTKISYYAYNWNLNQQ</sequence>
<organism evidence="3 4">
    <name type="scientific">Psychroserpens algicola</name>
    <dbReference type="NCBI Taxonomy" id="1719034"/>
    <lineage>
        <taxon>Bacteria</taxon>
        <taxon>Pseudomonadati</taxon>
        <taxon>Bacteroidota</taxon>
        <taxon>Flavobacteriia</taxon>
        <taxon>Flavobacteriales</taxon>
        <taxon>Flavobacteriaceae</taxon>
        <taxon>Psychroserpens</taxon>
    </lineage>
</organism>
<feature type="chain" id="PRO_5046505815" evidence="1">
    <location>
        <begin position="20"/>
        <end position="235"/>
    </location>
</feature>